<evidence type="ECO:0000313" key="3">
    <source>
        <dbReference type="Proteomes" id="UP000308539"/>
    </source>
</evidence>
<gene>
    <name evidence="2" type="ORF">FC752_18865</name>
</gene>
<dbReference type="Pfam" id="PF01381">
    <property type="entry name" value="HTH_3"/>
    <property type="match status" value="1"/>
</dbReference>
<reference evidence="2 3" key="1">
    <citation type="submission" date="2019-04" db="EMBL/GenBank/DDBJ databases">
        <title>Lysinibacillus genome sequencing.</title>
        <authorList>
            <person name="Dunlap C."/>
        </authorList>
    </citation>
    <scope>NUCLEOTIDE SEQUENCE [LARGE SCALE GENOMIC DNA]</scope>
    <source>
        <strain evidence="2 3">NBRC 109424</strain>
    </source>
</reference>
<comment type="caution">
    <text evidence="2">The sequence shown here is derived from an EMBL/GenBank/DDBJ whole genome shotgun (WGS) entry which is preliminary data.</text>
</comment>
<feature type="domain" description="HTH cro/C1-type" evidence="1">
    <location>
        <begin position="4"/>
        <end position="46"/>
    </location>
</feature>
<dbReference type="SUPFAM" id="SSF47413">
    <property type="entry name" value="lambda repressor-like DNA-binding domains"/>
    <property type="match status" value="1"/>
</dbReference>
<organism evidence="2 3">
    <name type="scientific">Lysinibacillus varians</name>
    <dbReference type="NCBI Taxonomy" id="1145276"/>
    <lineage>
        <taxon>Bacteria</taxon>
        <taxon>Bacillati</taxon>
        <taxon>Bacillota</taxon>
        <taxon>Bacilli</taxon>
        <taxon>Bacillales</taxon>
        <taxon>Bacillaceae</taxon>
        <taxon>Lysinibacillus</taxon>
    </lineage>
</organism>
<evidence type="ECO:0000259" key="1">
    <source>
        <dbReference type="PROSITE" id="PS50943"/>
    </source>
</evidence>
<protein>
    <submittedName>
        <fullName evidence="2">Transcriptional regulator</fullName>
    </submittedName>
</protein>
<dbReference type="CDD" id="cd00093">
    <property type="entry name" value="HTH_XRE"/>
    <property type="match status" value="1"/>
</dbReference>
<dbReference type="Gene3D" id="1.10.260.40">
    <property type="entry name" value="lambda repressor-like DNA-binding domains"/>
    <property type="match status" value="1"/>
</dbReference>
<evidence type="ECO:0000313" key="2">
    <source>
        <dbReference type="EMBL" id="TKI52648.1"/>
    </source>
</evidence>
<dbReference type="EMBL" id="SZPV01000040">
    <property type="protein sequence ID" value="TKI52648.1"/>
    <property type="molecule type" value="Genomic_DNA"/>
</dbReference>
<name>A0ABY2T5X8_9BACI</name>
<keyword evidence="3" id="KW-1185">Reference proteome</keyword>
<accession>A0ABY2T5X8</accession>
<dbReference type="InterPro" id="IPR010982">
    <property type="entry name" value="Lambda_DNA-bd_dom_sf"/>
</dbReference>
<dbReference type="InterPro" id="IPR001387">
    <property type="entry name" value="Cro/C1-type_HTH"/>
</dbReference>
<dbReference type="RefSeq" id="WP_025219686.1">
    <property type="nucleotide sequence ID" value="NZ_CP006837.1"/>
</dbReference>
<proteinExistence type="predicted"/>
<sequence length="66" mass="7983">MRLISGYRKMTGLSQKEMANKLKISEVTYRNKENGKKYFNEEEIKQFFELVRLVKRDVTIEEIFFS</sequence>
<dbReference type="Proteomes" id="UP000308539">
    <property type="component" value="Unassembled WGS sequence"/>
</dbReference>
<dbReference type="PROSITE" id="PS50943">
    <property type="entry name" value="HTH_CROC1"/>
    <property type="match status" value="1"/>
</dbReference>